<comment type="caution">
    <text evidence="7">The sequence shown here is derived from an EMBL/GenBank/DDBJ whole genome shotgun (WGS) entry which is preliminary data.</text>
</comment>
<accession>A0A255XIJ5</accession>
<dbReference type="InterPro" id="IPR012997">
    <property type="entry name" value="RplA"/>
</dbReference>
<dbReference type="GO" id="GO:0009279">
    <property type="term" value="C:cell outer membrane"/>
    <property type="evidence" value="ECO:0007669"/>
    <property type="project" value="TreeGrafter"/>
</dbReference>
<dbReference type="CDD" id="cd22268">
    <property type="entry name" value="DPBB_RlpA-like"/>
    <property type="match status" value="1"/>
</dbReference>
<keyword evidence="3" id="KW-0732">Signal</keyword>
<dbReference type="HAMAP" id="MF_02071">
    <property type="entry name" value="RlpA"/>
    <property type="match status" value="1"/>
</dbReference>
<keyword evidence="1 3" id="KW-0456">Lyase</keyword>
<organism evidence="7 8">
    <name type="scientific">Elstera cyanobacteriorum</name>
    <dbReference type="NCBI Taxonomy" id="2022747"/>
    <lineage>
        <taxon>Bacteria</taxon>
        <taxon>Pseudomonadati</taxon>
        <taxon>Pseudomonadota</taxon>
        <taxon>Alphaproteobacteria</taxon>
        <taxon>Rhodospirillales</taxon>
        <taxon>Rhodospirillaceae</taxon>
        <taxon>Elstera</taxon>
    </lineage>
</organism>
<comment type="similarity">
    <text evidence="3 4">Belongs to the RlpA family.</text>
</comment>
<dbReference type="Gene3D" id="2.40.40.10">
    <property type="entry name" value="RlpA-like domain"/>
    <property type="match status" value="1"/>
</dbReference>
<evidence type="ECO:0000256" key="5">
    <source>
        <dbReference type="SAM" id="MobiDB-lite"/>
    </source>
</evidence>
<dbReference type="Proteomes" id="UP000216361">
    <property type="component" value="Unassembled WGS sequence"/>
</dbReference>
<dbReference type="GO" id="GO:0000270">
    <property type="term" value="P:peptidoglycan metabolic process"/>
    <property type="evidence" value="ECO:0007669"/>
    <property type="project" value="UniProtKB-UniRule"/>
</dbReference>
<dbReference type="GO" id="GO:0008932">
    <property type="term" value="F:lytic endotransglycosylase activity"/>
    <property type="evidence" value="ECO:0007669"/>
    <property type="project" value="UniProtKB-UniRule"/>
</dbReference>
<dbReference type="Pfam" id="PF03330">
    <property type="entry name" value="DPBB_1"/>
    <property type="match status" value="1"/>
</dbReference>
<dbReference type="AlphaFoldDB" id="A0A255XIJ5"/>
<keyword evidence="2 3" id="KW-0961">Cell wall biogenesis/degradation</keyword>
<feature type="region of interest" description="Disordered" evidence="5">
    <location>
        <begin position="187"/>
        <end position="248"/>
    </location>
</feature>
<evidence type="ECO:0000256" key="3">
    <source>
        <dbReference type="HAMAP-Rule" id="MF_02071"/>
    </source>
</evidence>
<dbReference type="InterPro" id="IPR009009">
    <property type="entry name" value="RlpA-like_DPBB"/>
</dbReference>
<sequence length="248" mass="25500" precursor="true">MLIVAGLGQRLFCAVLLAGLAACSAPQSPPLGSQAALTDPEKSPPAPVATPSAPAKPAAPGIEEPRGPFETGRVTWYKRSRHTHTTASGEALDDALFTAAHRTLPLGSFVRVVDTATGNAVVVRINDRGPFTRDFIIDLTKSSADALGVFRNNKMIVQLEPLPAPPGADHPSVPVSTLPTGKAALAALTPPKPMKPTPKSSAGTPVAAAKPPLKPSPQKAAAAPTKPVAKKPETKKPAPKAADQKKTA</sequence>
<dbReference type="SUPFAM" id="SSF50685">
    <property type="entry name" value="Barwin-like endoglucanases"/>
    <property type="match status" value="1"/>
</dbReference>
<evidence type="ECO:0000313" key="8">
    <source>
        <dbReference type="Proteomes" id="UP000216361"/>
    </source>
</evidence>
<reference evidence="7 8" key="1">
    <citation type="submission" date="2017-07" db="EMBL/GenBank/DDBJ databases">
        <title>Elstera cyanobacteriorum sp. nov., a novel bacterium isolated from cyanobacterial aggregates in a eutrophic lake.</title>
        <authorList>
            <person name="Cai H."/>
        </authorList>
    </citation>
    <scope>NUCLEOTIDE SEQUENCE [LARGE SCALE GENOMIC DNA]</scope>
    <source>
        <strain evidence="7 8">TH019</strain>
    </source>
</reference>
<evidence type="ECO:0000259" key="6">
    <source>
        <dbReference type="Pfam" id="PF03330"/>
    </source>
</evidence>
<gene>
    <name evidence="3" type="primary">rlpA</name>
    <name evidence="7" type="ORF">CHR90_17135</name>
</gene>
<evidence type="ECO:0000313" key="7">
    <source>
        <dbReference type="EMBL" id="OYQ16711.1"/>
    </source>
</evidence>
<dbReference type="GO" id="GO:0071555">
    <property type="term" value="P:cell wall organization"/>
    <property type="evidence" value="ECO:0007669"/>
    <property type="project" value="UniProtKB-KW"/>
</dbReference>
<protein>
    <recommendedName>
        <fullName evidence="3">Endolytic peptidoglycan transglycosylase RlpA</fullName>
        <ecNumber evidence="3">4.2.2.-</ecNumber>
    </recommendedName>
</protein>
<dbReference type="EC" id="4.2.2.-" evidence="3"/>
<feature type="chain" id="PRO_5013411792" description="Endolytic peptidoglycan transglycosylase RlpA" evidence="3">
    <location>
        <begin position="25"/>
        <end position="248"/>
    </location>
</feature>
<feature type="domain" description="RlpA-like protein double-psi beta-barrel" evidence="6">
    <location>
        <begin position="71"/>
        <end position="157"/>
    </location>
</feature>
<dbReference type="InterPro" id="IPR034718">
    <property type="entry name" value="RlpA"/>
</dbReference>
<proteinExistence type="inferred from homology"/>
<comment type="function">
    <text evidence="3">Lytic transglycosylase with a strong preference for naked glycan strands that lack stem peptides.</text>
</comment>
<name>A0A255XIJ5_9PROT</name>
<feature type="compositionally biased region" description="Low complexity" evidence="5">
    <location>
        <begin position="49"/>
        <end position="60"/>
    </location>
</feature>
<dbReference type="InterPro" id="IPR036908">
    <property type="entry name" value="RlpA-like_sf"/>
</dbReference>
<evidence type="ECO:0000256" key="4">
    <source>
        <dbReference type="RuleBase" id="RU003495"/>
    </source>
</evidence>
<dbReference type="NCBIfam" id="TIGR00413">
    <property type="entry name" value="rlpA"/>
    <property type="match status" value="1"/>
</dbReference>
<evidence type="ECO:0000256" key="1">
    <source>
        <dbReference type="ARBA" id="ARBA00023239"/>
    </source>
</evidence>
<keyword evidence="8" id="KW-1185">Reference proteome</keyword>
<feature type="region of interest" description="Disordered" evidence="5">
    <location>
        <begin position="28"/>
        <end position="69"/>
    </location>
</feature>
<dbReference type="EMBL" id="NOXS01000035">
    <property type="protein sequence ID" value="OYQ16711.1"/>
    <property type="molecule type" value="Genomic_DNA"/>
</dbReference>
<dbReference type="PANTHER" id="PTHR34183">
    <property type="entry name" value="ENDOLYTIC PEPTIDOGLYCAN TRANSGLYCOSYLASE RLPA"/>
    <property type="match status" value="1"/>
</dbReference>
<feature type="compositionally biased region" description="Basic and acidic residues" evidence="5">
    <location>
        <begin position="230"/>
        <end position="248"/>
    </location>
</feature>
<dbReference type="OrthoDB" id="9779128at2"/>
<feature type="signal peptide" evidence="3">
    <location>
        <begin position="1"/>
        <end position="24"/>
    </location>
</feature>
<evidence type="ECO:0000256" key="2">
    <source>
        <dbReference type="ARBA" id="ARBA00023316"/>
    </source>
</evidence>
<feature type="compositionally biased region" description="Low complexity" evidence="5">
    <location>
        <begin position="205"/>
        <end position="227"/>
    </location>
</feature>
<dbReference type="PANTHER" id="PTHR34183:SF1">
    <property type="entry name" value="ENDOLYTIC PEPTIDOGLYCAN TRANSGLYCOSYLASE RLPA"/>
    <property type="match status" value="1"/>
</dbReference>